<dbReference type="Pfam" id="PF12698">
    <property type="entry name" value="ABC2_membrane_3"/>
    <property type="match status" value="1"/>
</dbReference>
<comment type="subcellular location">
    <subcellularLocation>
        <location evidence="1">Membrane</location>
        <topology evidence="1">Multi-pass membrane protein</topology>
    </subcellularLocation>
</comment>
<keyword evidence="3" id="KW-0547">Nucleotide-binding</keyword>
<dbReference type="SMART" id="SM00382">
    <property type="entry name" value="AAA"/>
    <property type="match status" value="2"/>
</dbReference>
<evidence type="ECO:0000259" key="8">
    <source>
        <dbReference type="PROSITE" id="PS50893"/>
    </source>
</evidence>
<keyword evidence="4" id="KW-0067">ATP-binding</keyword>
<keyword evidence="9" id="KW-1185">Reference proteome</keyword>
<dbReference type="SUPFAM" id="SSF52540">
    <property type="entry name" value="P-loop containing nucleoside triphosphate hydrolases"/>
    <property type="match status" value="2"/>
</dbReference>
<dbReference type="PANTHER" id="PTHR19229">
    <property type="entry name" value="ATP-BINDING CASSETTE TRANSPORTER SUBFAMILY A ABCA"/>
    <property type="match status" value="1"/>
</dbReference>
<dbReference type="Proteomes" id="UP000694865">
    <property type="component" value="Unplaced"/>
</dbReference>
<gene>
    <name evidence="10" type="primary">LOC102808640</name>
</gene>
<dbReference type="InterPro" id="IPR017871">
    <property type="entry name" value="ABC_transporter-like_CS"/>
</dbReference>
<reference evidence="10" key="1">
    <citation type="submission" date="2025-08" db="UniProtKB">
        <authorList>
            <consortium name="RefSeq"/>
        </authorList>
    </citation>
    <scope>IDENTIFICATION</scope>
    <source>
        <tissue evidence="10">Testes</tissue>
    </source>
</reference>
<dbReference type="InterPro" id="IPR027417">
    <property type="entry name" value="P-loop_NTPase"/>
</dbReference>
<proteinExistence type="predicted"/>
<evidence type="ECO:0000256" key="3">
    <source>
        <dbReference type="ARBA" id="ARBA00022741"/>
    </source>
</evidence>
<dbReference type="InterPro" id="IPR003593">
    <property type="entry name" value="AAA+_ATPase"/>
</dbReference>
<feature type="transmembrane region" description="Helical" evidence="7">
    <location>
        <begin position="904"/>
        <end position="934"/>
    </location>
</feature>
<feature type="transmembrane region" description="Helical" evidence="7">
    <location>
        <begin position="30"/>
        <end position="49"/>
    </location>
</feature>
<evidence type="ECO:0000313" key="10">
    <source>
        <dbReference type="RefSeq" id="XP_006816829.1"/>
    </source>
</evidence>
<organism evidence="9 10">
    <name type="scientific">Saccoglossus kowalevskii</name>
    <name type="common">Acorn worm</name>
    <dbReference type="NCBI Taxonomy" id="10224"/>
    <lineage>
        <taxon>Eukaryota</taxon>
        <taxon>Metazoa</taxon>
        <taxon>Hemichordata</taxon>
        <taxon>Enteropneusta</taxon>
        <taxon>Harrimaniidae</taxon>
        <taxon>Saccoglossus</taxon>
    </lineage>
</organism>
<feature type="transmembrane region" description="Helical" evidence="7">
    <location>
        <begin position="83"/>
        <end position="104"/>
    </location>
</feature>
<keyword evidence="6 7" id="KW-0472">Membrane</keyword>
<dbReference type="InterPro" id="IPR003439">
    <property type="entry name" value="ABC_transporter-like_ATP-bd"/>
</dbReference>
<evidence type="ECO:0000256" key="6">
    <source>
        <dbReference type="ARBA" id="ARBA00023136"/>
    </source>
</evidence>
<sequence>MAYWSLNPVWLLVIESGMAYWSLDPVWPIGYWIQYGLLVIGSSMAYWLLDPVWPIGYWIQYGLLVIESIVTVSFMMTPFFNKALVAGGVASISSLFMSLLYLPFALTSALPVQLQVVLSFLSPFTMAMAIDKVTKLESVDNGVQFDNIWSAREGELSFAYALIILSVDIVLYLVLAVYFDNVIPGEYGQRKPIFFCFMPSYWKRRETRVDTECTSFLTASVNSIHAEIEPVSAGLQSKVGIRISNLVKVFKSGDKGKDVHAIDGISLDIYEGEITCLLGHNGAGKTTLINALNGMVPPTSGGASIYGLDVTNANDMTHIRSITGICLQQNVILDALTASEHLRVFAGLKGIPPEKIEQEVEKILKDCDLSKCSDKHAKSLSGGQKRKLCVGMALIGDPKILFLDEPSSGMDPYSRRHLWSLLKNNREGRVIVLTTHFMDEADILADRKAIISKGKLRCYGTSLFLKSKFGIGYHLGMYIGEDCDPEKVTAYVQSYIPNAELGRLYGMELTYTLPLHDVGLFAKLFTALDTVNEETGLSVSHSMGINSYGIAMTTLEEVFLKLGDEAESDESMQAAAAPLADYGSLTQKANEDGSYDNKAVSRDLSISMTVNGQDSIDAVDFKPAPLQASQVTTRTLKAGRHQFTALMHVRIKLTIRNARTYILRILFPILFMIGGIALVQFINITTDDRTDPAPLVVQPSLYLRAPQEGPSHKTELLYNNDTGNDLTSLSSQFDRLNIEHRLDNLTDLLFQTEKHNLAANIHQWDEINQDVISKYTAMYNDSAVHSIPTILNTMTNVLYGIVSSNDDVFITTYKPFPEDDKALGFNMGMFFALFFGFALITIPNGFAVDIVKDRQFKTKSQLRVSGVRMQKYWLVYLMVGLVQYSIPAITGVILVVIFRVDNFLIPGAMLCMIILLILYLPIATIFQFCTSFMFDKYDTAQSALPWLSYFVPFVFLGPVIALDLLGNYEIAALMSCIFVLLCPVYAIFAGLYYIDRVYEVALVFHGVDNLDVGDYFKFDSYITPTFLKGNSAPKMTFNPDVFTDEEDDVKSERDKVNELSSIRNISDIEAVPVISIKNLRKTFEESKSEGCCQRKKQENEKQSKVAVRNLSLAIHKSEIFGLLGPNGAGKTTTMNMIIADIAPDCGSVYVIGQEIDSPISEAFLLMGYCPQMDPLWEELTTREHLETYAAIKGVHKHDLKQTAHYFLDALKIQEHADKKTKALSGGTKRKLCFAMSMLGEPQVVLMDEPSTGMDPAAKRFLWYVLN</sequence>
<evidence type="ECO:0000313" key="9">
    <source>
        <dbReference type="Proteomes" id="UP000694865"/>
    </source>
</evidence>
<dbReference type="Pfam" id="PF00005">
    <property type="entry name" value="ABC_tran"/>
    <property type="match status" value="2"/>
</dbReference>
<feature type="transmembrane region" description="Helical" evidence="7">
    <location>
        <begin position="829"/>
        <end position="851"/>
    </location>
</feature>
<evidence type="ECO:0000256" key="5">
    <source>
        <dbReference type="ARBA" id="ARBA00022989"/>
    </source>
</evidence>
<dbReference type="CDD" id="cd03263">
    <property type="entry name" value="ABC_subfamily_A"/>
    <property type="match status" value="2"/>
</dbReference>
<dbReference type="GeneID" id="102808640"/>
<feature type="domain" description="ABC transporter" evidence="8">
    <location>
        <begin position="241"/>
        <end position="478"/>
    </location>
</feature>
<dbReference type="InterPro" id="IPR013525">
    <property type="entry name" value="ABC2_TM"/>
</dbReference>
<evidence type="ECO:0000256" key="7">
    <source>
        <dbReference type="SAM" id="Phobius"/>
    </source>
</evidence>
<accession>A0ABM0M9Y8</accession>
<keyword evidence="2 7" id="KW-0812">Transmembrane</keyword>
<dbReference type="RefSeq" id="XP_006816829.1">
    <property type="nucleotide sequence ID" value="XM_006816766.1"/>
</dbReference>
<dbReference type="Gene3D" id="3.40.50.300">
    <property type="entry name" value="P-loop containing nucleotide triphosphate hydrolases"/>
    <property type="match status" value="2"/>
</dbReference>
<feature type="transmembrane region" description="Helical" evidence="7">
    <location>
        <begin position="158"/>
        <end position="179"/>
    </location>
</feature>
<keyword evidence="5 7" id="KW-1133">Transmembrane helix</keyword>
<feature type="transmembrane region" description="Helical" evidence="7">
    <location>
        <begin position="55"/>
        <end position="76"/>
    </location>
</feature>
<evidence type="ECO:0000256" key="2">
    <source>
        <dbReference type="ARBA" id="ARBA00022692"/>
    </source>
</evidence>
<feature type="transmembrane region" description="Helical" evidence="7">
    <location>
        <begin position="971"/>
        <end position="994"/>
    </location>
</feature>
<dbReference type="InterPro" id="IPR026082">
    <property type="entry name" value="ABCA"/>
</dbReference>
<feature type="transmembrane region" description="Helical" evidence="7">
    <location>
        <begin position="661"/>
        <end position="682"/>
    </location>
</feature>
<evidence type="ECO:0000256" key="4">
    <source>
        <dbReference type="ARBA" id="ARBA00022840"/>
    </source>
</evidence>
<feature type="transmembrane region" description="Helical" evidence="7">
    <location>
        <begin position="872"/>
        <end position="898"/>
    </location>
</feature>
<protein>
    <submittedName>
        <fullName evidence="10">ATP-binding cassette sub-family A member 5-like</fullName>
    </submittedName>
</protein>
<dbReference type="PROSITE" id="PS00211">
    <property type="entry name" value="ABC_TRANSPORTER_1"/>
    <property type="match status" value="1"/>
</dbReference>
<feature type="transmembrane region" description="Helical" evidence="7">
    <location>
        <begin position="946"/>
        <end position="965"/>
    </location>
</feature>
<evidence type="ECO:0000256" key="1">
    <source>
        <dbReference type="ARBA" id="ARBA00004141"/>
    </source>
</evidence>
<dbReference type="PROSITE" id="PS50893">
    <property type="entry name" value="ABC_TRANSPORTER_2"/>
    <property type="match status" value="1"/>
</dbReference>
<name>A0ABM0M9Y8_SACKO</name>